<accession>A0A8D9PEH7</accession>
<evidence type="ECO:0000313" key="1">
    <source>
        <dbReference type="EMBL" id="DAD55717.1"/>
    </source>
</evidence>
<organism evidence="1">
    <name type="scientific">Bacteriophage sp</name>
    <dbReference type="NCBI Taxonomy" id="38018"/>
    <lineage>
        <taxon>Viruses</taxon>
    </lineage>
</organism>
<sequence>MVDWGYKSIYRNLTKEQVSEIYESEEFWSSVKPNEALMKVLEDSENDERGIWQQYNWILLTKGSKESLKKKLDYLNKIPFFKRNESKWRYFGLGHGEKKEDVHMLGRIQIDDNYSFLNRTDADLKILVRNGKETRFNRPKVETENLENLYIVDNISQVFEILEFITKLDIEDIDLDGFDIMDMITEVSQII</sequence>
<reference evidence="1" key="1">
    <citation type="journal article" date="2021" name="Proc. Natl. Acad. Sci. U.S.A.">
        <title>A Catalog of Tens of Thousands of Viruses from Human Metagenomes Reveals Hidden Associations with Chronic Diseases.</title>
        <authorList>
            <person name="Tisza M.J."/>
            <person name="Buck C.B."/>
        </authorList>
    </citation>
    <scope>NUCLEOTIDE SEQUENCE</scope>
    <source>
        <strain evidence="1">CtOZu12</strain>
    </source>
</reference>
<proteinExistence type="predicted"/>
<dbReference type="EMBL" id="BK029940">
    <property type="protein sequence ID" value="DAD55717.1"/>
    <property type="molecule type" value="Genomic_DNA"/>
</dbReference>
<protein>
    <submittedName>
        <fullName evidence="1">Uncharacterized protein</fullName>
    </submittedName>
</protein>
<name>A0A8D9PEH7_9VIRU</name>